<dbReference type="GO" id="GO:0005634">
    <property type="term" value="C:nucleus"/>
    <property type="evidence" value="ECO:0007669"/>
    <property type="project" value="TreeGrafter"/>
</dbReference>
<evidence type="ECO:0000256" key="1">
    <source>
        <dbReference type="SAM" id="MobiDB-lite"/>
    </source>
</evidence>
<evidence type="ECO:0000313" key="2">
    <source>
        <dbReference type="Proteomes" id="UP000887565"/>
    </source>
</evidence>
<feature type="region of interest" description="Disordered" evidence="1">
    <location>
        <begin position="219"/>
        <end position="285"/>
    </location>
</feature>
<organism evidence="2 3">
    <name type="scientific">Romanomermis culicivorax</name>
    <name type="common">Nematode worm</name>
    <dbReference type="NCBI Taxonomy" id="13658"/>
    <lineage>
        <taxon>Eukaryota</taxon>
        <taxon>Metazoa</taxon>
        <taxon>Ecdysozoa</taxon>
        <taxon>Nematoda</taxon>
        <taxon>Enoplea</taxon>
        <taxon>Dorylaimia</taxon>
        <taxon>Mermithida</taxon>
        <taxon>Mermithoidea</taxon>
        <taxon>Mermithidae</taxon>
        <taxon>Romanomermis</taxon>
    </lineage>
</organism>
<dbReference type="GO" id="GO:0030490">
    <property type="term" value="P:maturation of SSU-rRNA"/>
    <property type="evidence" value="ECO:0007669"/>
    <property type="project" value="TreeGrafter"/>
</dbReference>
<dbReference type="WBParaSite" id="nRc.2.0.1.t37961-RA">
    <property type="protein sequence ID" value="nRc.2.0.1.t37961-RA"/>
    <property type="gene ID" value="nRc.2.0.1.g37961"/>
</dbReference>
<feature type="region of interest" description="Disordered" evidence="1">
    <location>
        <begin position="434"/>
        <end position="492"/>
    </location>
</feature>
<dbReference type="PANTHER" id="PTHR23325:SF1">
    <property type="entry name" value="SERUM RESPONSE FACTOR-BINDING PROTEIN 1"/>
    <property type="match status" value="1"/>
</dbReference>
<protein>
    <submittedName>
        <fullName evidence="3">Serum response factor-binding protein 1</fullName>
    </submittedName>
</protein>
<dbReference type="GO" id="GO:0030686">
    <property type="term" value="C:90S preribosome"/>
    <property type="evidence" value="ECO:0007669"/>
    <property type="project" value="TreeGrafter"/>
</dbReference>
<dbReference type="AlphaFoldDB" id="A0A915KIY3"/>
<proteinExistence type="predicted"/>
<accession>A0A915KIY3</accession>
<dbReference type="Proteomes" id="UP000887565">
    <property type="component" value="Unplaced"/>
</dbReference>
<dbReference type="PANTHER" id="PTHR23325">
    <property type="entry name" value="SERUM RESPONSE FACTOR-BINDING"/>
    <property type="match status" value="1"/>
</dbReference>
<dbReference type="InterPro" id="IPR037393">
    <property type="entry name" value="Bud22/SRFB1"/>
</dbReference>
<sequence>MQIAINRVPNTTMTKQFHARLNNLFSKSINRKGAMRPPQIVNGKMTFVGEENKITACLLNRTIVELRRTIDQCRIRCTRKLLHQVGKFRNKKGNEQQTEKNKRKVDKLLAEVQEIKKIKADDVSKFALINTKTLPELMTNASAEKAALYKLALCNPLMNKVDNFRENYPKWPIEVPFILQRLGLQYKTKKNVSKQIGGDEKSKMIKQEKITKKQAEMNQIEGPLAGDDSISESASNQKRDKKRGNSNSGKKSSEADNRISGSTSNHEAANKKDGNSKAVKTPKEVEVEIKSGSSAFQKRLKEKLAVVPLKEGKIGQMEVRRLKLDEIFGDEILPEENESATFAFDKSKPTHDGHLKNDPFFANSDDEESSRDNIPYDNDESIDFLLEDDDENITRKKVKPNNLKTKFATSLRMGNDARKVEEKVSFKKREIQLERPQRGTRNANRIPLGNKNPTQNSGENRKTRRMKMRQEVRMPSATIAPPRPQRKSDQKSAGLLVEVVRTLTTSPSQAQKELQRERLEKDYAITSHNIDRLITGYGL</sequence>
<reference evidence="3" key="1">
    <citation type="submission" date="2022-11" db="UniProtKB">
        <authorList>
            <consortium name="WormBaseParasite"/>
        </authorList>
    </citation>
    <scope>IDENTIFICATION</scope>
</reference>
<feature type="compositionally biased region" description="Basic and acidic residues" evidence="1">
    <location>
        <begin position="345"/>
        <end position="357"/>
    </location>
</feature>
<evidence type="ECO:0000313" key="3">
    <source>
        <dbReference type="WBParaSite" id="nRc.2.0.1.t37961-RA"/>
    </source>
</evidence>
<name>A0A915KIY3_ROMCU</name>
<feature type="compositionally biased region" description="Basic and acidic residues" evidence="1">
    <location>
        <begin position="268"/>
        <end position="285"/>
    </location>
</feature>
<keyword evidence="2" id="KW-1185">Reference proteome</keyword>
<feature type="region of interest" description="Disordered" evidence="1">
    <location>
        <begin position="345"/>
        <end position="378"/>
    </location>
</feature>